<sequence length="984" mass="109846">MESGAREAMVDSFMEVTSCESQSTAVRYLASCGHRLEAAINRFFTVGAADAAPDHPVVDSIPVLSETTHDDTVRDPIPARSDRLYQHDDFYGPGSSTARAAPSIWSVNMEPPSRLPVYPVPVVVEDASMPERNATGWESDGDICADEKEETNNIAEEDEPAKEAEEDYLRNDDKEDAMEEGDDTESMEMEDEDDGYEYDGTEADYEYSDDDQDDGDYLDAAETDHMEALDGQPQRRARADKTLDDLFRPPYEIMFQGSFHDAKVHAARKDQWLLINIQLRDVFASHLHNRDLWSNEVVAQVIKDSFVFSLLQKTGTPGDEAGKVCCFYKLQDDQLPAVLVLDPITGMLLAKWCGIVQQPNDFLTSIGKYTESKPSTMPKPRIVRPIATAAAHQEPVAKSVPAPAPKVDKIEAPAPLPNVVGKIEEAPVAPLPKAHKIEAPIDDGQPRDGETVCKLRVRFHTGSIVTKEFGSTRAVAVLFSYCRSVVRDQAGTDQTFRIMRMAGRTFQELHDDGASFEDLKLNRDTVMDPLYPEGHPKRVEQDSQRTKETSTPSKKKKKKHKTVVESSEHVNDPNSISISDAETESGNEHDKDNDKNDASDKEEIENEPEKHAKNKKYTKEDFIAKKHGLLDDFLFLINNVGLSTYMEDERSQYYMLTKIFVESFKFNNTHFTPTVTFRIYDNPITMKLKDFCIALDISPVGTAKKIEKSPNTLTELYREVTNDDSRTIQRGKIRNIQLPAIRYFAYYLATSILGRENTSNISSYHLAFLVAALTGNTPYHLGALIARRLSTRGPIYGGIIASRILAHLDLPLDPTDEKLTPVRLDIAAMKSHQFVTTDSSLENIVYKMLFIDGDEREIPLPQADLFSVHRKPWSRSKEEVDEQLRIHGFHQQHDSEDAEPSYGYTVTYPAMMRCSGGDGGVDGGDDDDDDGDDVPLDDDGDGVHFPLREGISPADSCPPESSFLSGVLRPAEAAVTLREDPSVA</sequence>
<dbReference type="PANTHER" id="PTHR23322:SF64">
    <property type="entry name" value="OS02G0640700 PROTEIN"/>
    <property type="match status" value="1"/>
</dbReference>
<dbReference type="InterPro" id="IPR006577">
    <property type="entry name" value="UAS"/>
</dbReference>
<comment type="caution">
    <text evidence="3">The sequence shown here is derived from an EMBL/GenBank/DDBJ whole genome shotgun (WGS) entry which is preliminary data.</text>
</comment>
<dbReference type="Gene3D" id="3.10.20.90">
    <property type="entry name" value="Phosphatidylinositol 3-kinase Catalytic Subunit, Chain A, domain 1"/>
    <property type="match status" value="1"/>
</dbReference>
<feature type="domain" description="UBX" evidence="2">
    <location>
        <begin position="448"/>
        <end position="527"/>
    </location>
</feature>
<feature type="compositionally biased region" description="Acidic residues" evidence="1">
    <location>
        <begin position="923"/>
        <end position="940"/>
    </location>
</feature>
<dbReference type="InterPro" id="IPR050730">
    <property type="entry name" value="UBX_domain-protein"/>
</dbReference>
<dbReference type="Pfam" id="PF13899">
    <property type="entry name" value="Thioredoxin_7"/>
    <property type="match status" value="1"/>
</dbReference>
<organism evidence="3 4">
    <name type="scientific">Lolium multiflorum</name>
    <name type="common">Italian ryegrass</name>
    <name type="synonym">Lolium perenne subsp. multiflorum</name>
    <dbReference type="NCBI Taxonomy" id="4521"/>
    <lineage>
        <taxon>Eukaryota</taxon>
        <taxon>Viridiplantae</taxon>
        <taxon>Streptophyta</taxon>
        <taxon>Embryophyta</taxon>
        <taxon>Tracheophyta</taxon>
        <taxon>Spermatophyta</taxon>
        <taxon>Magnoliopsida</taxon>
        <taxon>Liliopsida</taxon>
        <taxon>Poales</taxon>
        <taxon>Poaceae</taxon>
        <taxon>BOP clade</taxon>
        <taxon>Pooideae</taxon>
        <taxon>Poodae</taxon>
        <taxon>Poeae</taxon>
        <taxon>Poeae Chloroplast Group 2 (Poeae type)</taxon>
        <taxon>Loliodinae</taxon>
        <taxon>Loliinae</taxon>
        <taxon>Lolium</taxon>
    </lineage>
</organism>
<dbReference type="GO" id="GO:0043130">
    <property type="term" value="F:ubiquitin binding"/>
    <property type="evidence" value="ECO:0007669"/>
    <property type="project" value="TreeGrafter"/>
</dbReference>
<dbReference type="SMART" id="SM00594">
    <property type="entry name" value="UAS"/>
    <property type="match status" value="1"/>
</dbReference>
<dbReference type="InterPro" id="IPR029071">
    <property type="entry name" value="Ubiquitin-like_domsf"/>
</dbReference>
<dbReference type="Pfam" id="PF03078">
    <property type="entry name" value="ATHILA"/>
    <property type="match status" value="1"/>
</dbReference>
<dbReference type="InterPro" id="IPR036249">
    <property type="entry name" value="Thioredoxin-like_sf"/>
</dbReference>
<name>A0AAD8VTA1_LOLMU</name>
<dbReference type="InterPro" id="IPR004312">
    <property type="entry name" value="ATHILA_Orf1_C"/>
</dbReference>
<dbReference type="AlphaFoldDB" id="A0AAD8VTA1"/>
<feature type="compositionally biased region" description="Basic and acidic residues" evidence="1">
    <location>
        <begin position="161"/>
        <end position="173"/>
    </location>
</feature>
<dbReference type="Pfam" id="PF14555">
    <property type="entry name" value="UBA_4"/>
    <property type="match status" value="1"/>
</dbReference>
<evidence type="ECO:0000313" key="3">
    <source>
        <dbReference type="EMBL" id="KAK1618454.1"/>
    </source>
</evidence>
<feature type="region of interest" description="Disordered" evidence="1">
    <location>
        <begin position="150"/>
        <end position="218"/>
    </location>
</feature>
<dbReference type="EMBL" id="JAUUTY010000006">
    <property type="protein sequence ID" value="KAK1618454.1"/>
    <property type="molecule type" value="Genomic_DNA"/>
</dbReference>
<feature type="region of interest" description="Disordered" evidence="1">
    <location>
        <begin position="526"/>
        <end position="613"/>
    </location>
</feature>
<dbReference type="InterPro" id="IPR001012">
    <property type="entry name" value="UBX_dom"/>
</dbReference>
<evidence type="ECO:0000256" key="1">
    <source>
        <dbReference type="SAM" id="MobiDB-lite"/>
    </source>
</evidence>
<dbReference type="SUPFAM" id="SSF52833">
    <property type="entry name" value="Thioredoxin-like"/>
    <property type="match status" value="1"/>
</dbReference>
<dbReference type="Gene3D" id="1.10.8.10">
    <property type="entry name" value="DNA helicase RuvA subunit, C-terminal domain"/>
    <property type="match status" value="1"/>
</dbReference>
<feature type="compositionally biased region" description="Basic and acidic residues" evidence="1">
    <location>
        <begin position="562"/>
        <end position="571"/>
    </location>
</feature>
<keyword evidence="4" id="KW-1185">Reference proteome</keyword>
<dbReference type="PANTHER" id="PTHR23322">
    <property type="entry name" value="FAS-ASSOCIATED PROTEIN"/>
    <property type="match status" value="1"/>
</dbReference>
<dbReference type="GO" id="GO:0043161">
    <property type="term" value="P:proteasome-mediated ubiquitin-dependent protein catabolic process"/>
    <property type="evidence" value="ECO:0007669"/>
    <property type="project" value="TreeGrafter"/>
</dbReference>
<proteinExistence type="predicted"/>
<feature type="compositionally biased region" description="Basic and acidic residues" evidence="1">
    <location>
        <begin position="534"/>
        <end position="548"/>
    </location>
</feature>
<dbReference type="CDD" id="cd02958">
    <property type="entry name" value="UAS"/>
    <property type="match status" value="1"/>
</dbReference>
<protein>
    <recommendedName>
        <fullName evidence="2">UBX domain-containing protein</fullName>
    </recommendedName>
</protein>
<dbReference type="PROSITE" id="PS50033">
    <property type="entry name" value="UBX"/>
    <property type="match status" value="1"/>
</dbReference>
<dbReference type="Gene3D" id="3.40.30.10">
    <property type="entry name" value="Glutaredoxin"/>
    <property type="match status" value="1"/>
</dbReference>
<dbReference type="SUPFAM" id="SSF54236">
    <property type="entry name" value="Ubiquitin-like"/>
    <property type="match status" value="1"/>
</dbReference>
<evidence type="ECO:0000313" key="4">
    <source>
        <dbReference type="Proteomes" id="UP001231189"/>
    </source>
</evidence>
<gene>
    <name evidence="3" type="ORF">QYE76_023971</name>
</gene>
<feature type="compositionally biased region" description="Acidic residues" evidence="1">
    <location>
        <begin position="174"/>
        <end position="218"/>
    </location>
</feature>
<reference evidence="3" key="1">
    <citation type="submission" date="2023-07" db="EMBL/GenBank/DDBJ databases">
        <title>A chromosome-level genome assembly of Lolium multiflorum.</title>
        <authorList>
            <person name="Chen Y."/>
            <person name="Copetti D."/>
            <person name="Kolliker R."/>
            <person name="Studer B."/>
        </authorList>
    </citation>
    <scope>NUCLEOTIDE SEQUENCE</scope>
    <source>
        <strain evidence="3">02402/16</strain>
        <tissue evidence="3">Leaf</tissue>
    </source>
</reference>
<dbReference type="GO" id="GO:0005634">
    <property type="term" value="C:nucleus"/>
    <property type="evidence" value="ECO:0007669"/>
    <property type="project" value="TreeGrafter"/>
</dbReference>
<dbReference type="Proteomes" id="UP001231189">
    <property type="component" value="Unassembled WGS sequence"/>
</dbReference>
<feature type="compositionally biased region" description="Acidic residues" evidence="1">
    <location>
        <begin position="150"/>
        <end position="160"/>
    </location>
</feature>
<feature type="region of interest" description="Disordered" evidence="1">
    <location>
        <begin position="915"/>
        <end position="984"/>
    </location>
</feature>
<feature type="compositionally biased region" description="Basic and acidic residues" evidence="1">
    <location>
        <begin position="586"/>
        <end position="613"/>
    </location>
</feature>
<accession>A0AAD8VTA1</accession>
<evidence type="ECO:0000259" key="2">
    <source>
        <dbReference type="PROSITE" id="PS50033"/>
    </source>
</evidence>